<dbReference type="InterPro" id="IPR044974">
    <property type="entry name" value="Disease_R_plants"/>
</dbReference>
<dbReference type="PANTHER" id="PTHR11017:SF292">
    <property type="entry name" value="AAA+ ATPASE DOMAIN-CONTAINING PROTEIN"/>
    <property type="match status" value="1"/>
</dbReference>
<dbReference type="PRINTS" id="PR00364">
    <property type="entry name" value="DISEASERSIST"/>
</dbReference>
<dbReference type="InterPro" id="IPR042197">
    <property type="entry name" value="Apaf_helical"/>
</dbReference>
<protein>
    <recommendedName>
        <fullName evidence="4">TIR domain-containing protein</fullName>
    </recommendedName>
</protein>
<name>A0A059CQD1_EUCGR</name>
<dbReference type="InterPro" id="IPR055414">
    <property type="entry name" value="LRR_R13L4/SHOC2-like"/>
</dbReference>
<dbReference type="SUPFAM" id="SSF52200">
    <property type="entry name" value="Toll/Interleukin receptor TIR domain"/>
    <property type="match status" value="1"/>
</dbReference>
<gene>
    <name evidence="5" type="ORF">EUGRSUZ_C02062</name>
</gene>
<dbReference type="Gene3D" id="3.40.50.300">
    <property type="entry name" value="P-loop containing nucleotide triphosphate hydrolases"/>
    <property type="match status" value="1"/>
</dbReference>
<dbReference type="GO" id="GO:0007165">
    <property type="term" value="P:signal transduction"/>
    <property type="evidence" value="ECO:0007669"/>
    <property type="project" value="InterPro"/>
</dbReference>
<dbReference type="InterPro" id="IPR002182">
    <property type="entry name" value="NB-ARC"/>
</dbReference>
<dbReference type="InterPro" id="IPR035897">
    <property type="entry name" value="Toll_tir_struct_dom_sf"/>
</dbReference>
<dbReference type="EMBL" id="KK198755">
    <property type="protein sequence ID" value="KCW80673.1"/>
    <property type="molecule type" value="Genomic_DNA"/>
</dbReference>
<evidence type="ECO:0000256" key="2">
    <source>
        <dbReference type="ARBA" id="ARBA00022737"/>
    </source>
</evidence>
<dbReference type="GO" id="GO:0051707">
    <property type="term" value="P:response to other organism"/>
    <property type="evidence" value="ECO:0007669"/>
    <property type="project" value="UniProtKB-ARBA"/>
</dbReference>
<dbReference type="Gene3D" id="3.80.10.10">
    <property type="entry name" value="Ribonuclease Inhibitor"/>
    <property type="match status" value="3"/>
</dbReference>
<dbReference type="SMART" id="SM00255">
    <property type="entry name" value="TIR"/>
    <property type="match status" value="1"/>
</dbReference>
<dbReference type="SUPFAM" id="SSF52540">
    <property type="entry name" value="P-loop containing nucleoside triphosphate hydrolases"/>
    <property type="match status" value="1"/>
</dbReference>
<dbReference type="InterPro" id="IPR058192">
    <property type="entry name" value="WHD_ROQ1-like"/>
</dbReference>
<proteinExistence type="predicted"/>
<dbReference type="Pfam" id="PF01582">
    <property type="entry name" value="TIR"/>
    <property type="match status" value="1"/>
</dbReference>
<dbReference type="SUPFAM" id="SSF52058">
    <property type="entry name" value="L domain-like"/>
    <property type="match status" value="2"/>
</dbReference>
<dbReference type="InterPro" id="IPR000157">
    <property type="entry name" value="TIR_dom"/>
</dbReference>
<dbReference type="AlphaFoldDB" id="A0A059CQD1"/>
<evidence type="ECO:0000313" key="5">
    <source>
        <dbReference type="EMBL" id="KCW80673.1"/>
    </source>
</evidence>
<sequence length="973" mass="110263">MAFAFLARADVAPAEVFDVYLSFRGSDRVFVDHLCGSLEEAGIRVVWDQEVEVVRKPIPIAIPILSENYPCSSWCLRELAEIVEDHKTMGKIIMPVFLNITPSVVKNISHGYREAINKHRRKGVKPATLRKWEEALIHVGSISGLATNRHFVGMEHREETVMKLLNVESSDVHVVGIHGIGGTGKTTIAKFVYKRIFHLFDGCSFLESFRENAKKPGGLVDLQCQLISDLLGATQRQIPSEDGINSIRSRFFHKKVLIVFDDIEPGFELTPILGSLDWLGSGSRIIITTRAEQALDKLEVILKYKVGGMQRDEALTLFHIHAFREKPALNEFVFLSKEIVSTIDQLPLTIEVVGSYLFSRGADVWIQTLYELEKVPKLQVEQKLMVIIKALPDKLRQIFLDIACFFIGEDKSVACSLWSGRDSASGLELQMLIRFSIVKIENNKLWMHDQLRDLGRDIVEGEHREPRNRSRLWLQDEALDVLTNEKGTDNVQGVLLKFDSRSQCSFKPAHFASMSNIRFLRLDQANLEGKFEQCLSSLRWLHWRGCPRNLCAGNLNLKKLVILDLSWSKVNEKWNGWREIEKAEKLKVLNLTGCVDLIRTPDLSYYKCLERLILERCIRLVEISSSIKSLERLVSLNLRSCTELNKLPEELGSLISLEEILIDETAVQEIPVSIDHLQKLRIFSACNCLSLIQLPDSISHVKSLRVFTLNGTKITELPLSKELEVLRHLSINHCRSILKLPTSLGSLASLIKLDLSSTGIVELPNTVNKLNLLEVLKIDFTFVRELPGAIWKLKRLEELHASRCRSLVGEIPRDIEKLSRLRVLRLGYSRIRGLPDSISRLPNLQTLDLLHCDKLHRVPNLPSSLISLSLDELENLIFLASLNVSYCQSLERLPDLSKLKKLKDIKIKGCPKIRDIKSVEHLHSFEKPSSAIIETESSSEVTNTMIFPLDHIDGEVLFDALKHAYTGFVTGGV</sequence>
<evidence type="ECO:0000256" key="1">
    <source>
        <dbReference type="ARBA" id="ARBA00022614"/>
    </source>
</evidence>
<dbReference type="InParanoid" id="A0A059CQD1"/>
<dbReference type="PROSITE" id="PS50104">
    <property type="entry name" value="TIR"/>
    <property type="match status" value="1"/>
</dbReference>
<reference evidence="5" key="1">
    <citation type="submission" date="2013-07" db="EMBL/GenBank/DDBJ databases">
        <title>The genome of Eucalyptus grandis.</title>
        <authorList>
            <person name="Schmutz J."/>
            <person name="Hayes R."/>
            <person name="Myburg A."/>
            <person name="Tuskan G."/>
            <person name="Grattapaglia D."/>
            <person name="Rokhsar D.S."/>
        </authorList>
    </citation>
    <scope>NUCLEOTIDE SEQUENCE</scope>
    <source>
        <tissue evidence="5">Leaf extractions</tissue>
    </source>
</reference>
<dbReference type="Gramene" id="KCW80673">
    <property type="protein sequence ID" value="KCW80673"/>
    <property type="gene ID" value="EUGRSUZ_C02062"/>
</dbReference>
<dbReference type="Gene3D" id="1.10.8.430">
    <property type="entry name" value="Helical domain of apoptotic protease-activating factors"/>
    <property type="match status" value="1"/>
</dbReference>
<dbReference type="PANTHER" id="PTHR11017">
    <property type="entry name" value="LEUCINE-RICH REPEAT-CONTAINING PROTEIN"/>
    <property type="match status" value="1"/>
</dbReference>
<dbReference type="GO" id="GO:0043531">
    <property type="term" value="F:ADP binding"/>
    <property type="evidence" value="ECO:0007669"/>
    <property type="project" value="InterPro"/>
</dbReference>
<evidence type="ECO:0000259" key="4">
    <source>
        <dbReference type="PROSITE" id="PS50104"/>
    </source>
</evidence>
<dbReference type="Pfam" id="PF23282">
    <property type="entry name" value="WHD_ROQ1"/>
    <property type="match status" value="1"/>
</dbReference>
<dbReference type="InterPro" id="IPR027417">
    <property type="entry name" value="P-loop_NTPase"/>
</dbReference>
<keyword evidence="1" id="KW-0433">Leucine-rich repeat</keyword>
<dbReference type="InterPro" id="IPR032675">
    <property type="entry name" value="LRR_dom_sf"/>
</dbReference>
<keyword evidence="2" id="KW-0677">Repeat</keyword>
<keyword evidence="3" id="KW-0611">Plant defense</keyword>
<dbReference type="GO" id="GO:0006952">
    <property type="term" value="P:defense response"/>
    <property type="evidence" value="ECO:0007669"/>
    <property type="project" value="UniProtKB-KW"/>
</dbReference>
<dbReference type="Pfam" id="PF00931">
    <property type="entry name" value="NB-ARC"/>
    <property type="match status" value="1"/>
</dbReference>
<dbReference type="Gene3D" id="3.40.50.10140">
    <property type="entry name" value="Toll/interleukin-1 receptor homology (TIR) domain"/>
    <property type="match status" value="1"/>
</dbReference>
<accession>A0A059CQD1</accession>
<feature type="domain" description="TIR" evidence="4">
    <location>
        <begin position="15"/>
        <end position="150"/>
    </location>
</feature>
<dbReference type="Pfam" id="PF23598">
    <property type="entry name" value="LRR_14"/>
    <property type="match status" value="1"/>
</dbReference>
<evidence type="ECO:0000256" key="3">
    <source>
        <dbReference type="ARBA" id="ARBA00022821"/>
    </source>
</evidence>
<organism evidence="5">
    <name type="scientific">Eucalyptus grandis</name>
    <name type="common">Flooded gum</name>
    <dbReference type="NCBI Taxonomy" id="71139"/>
    <lineage>
        <taxon>Eukaryota</taxon>
        <taxon>Viridiplantae</taxon>
        <taxon>Streptophyta</taxon>
        <taxon>Embryophyta</taxon>
        <taxon>Tracheophyta</taxon>
        <taxon>Spermatophyta</taxon>
        <taxon>Magnoliopsida</taxon>
        <taxon>eudicotyledons</taxon>
        <taxon>Gunneridae</taxon>
        <taxon>Pentapetalae</taxon>
        <taxon>rosids</taxon>
        <taxon>malvids</taxon>
        <taxon>Myrtales</taxon>
        <taxon>Myrtaceae</taxon>
        <taxon>Myrtoideae</taxon>
        <taxon>Eucalypteae</taxon>
        <taxon>Eucalyptus</taxon>
    </lineage>
</organism>